<accession>A0A5C4XFB9</accession>
<reference evidence="3 4" key="1">
    <citation type="submission" date="2019-06" db="EMBL/GenBank/DDBJ databases">
        <title>The draft genome of Rhizobium smilacinae PTYR-5.</title>
        <authorList>
            <person name="Liu L."/>
            <person name="Li L."/>
            <person name="Zhang X."/>
        </authorList>
    </citation>
    <scope>NUCLEOTIDE SEQUENCE [LARGE SCALE GENOMIC DNA]</scope>
    <source>
        <strain evidence="3 4">PTYR-5</strain>
    </source>
</reference>
<sequence length="106" mass="11293">MSFRENRAGSGALYAHGSTRRKTMTEISKIDGKDLGSEVAARLASLPDVDASAIEAHVEGSKVVLEGAVDNIMSARKVILATETMDGVHDVENHLTLTGNKNNTQN</sequence>
<dbReference type="PROSITE" id="PS50914">
    <property type="entry name" value="BON"/>
    <property type="match status" value="1"/>
</dbReference>
<gene>
    <name evidence="3" type="ORF">FHP24_18655</name>
</gene>
<organism evidence="3 4">
    <name type="scientific">Aliirhizobium smilacinae</name>
    <dbReference type="NCBI Taxonomy" id="1395944"/>
    <lineage>
        <taxon>Bacteria</taxon>
        <taxon>Pseudomonadati</taxon>
        <taxon>Pseudomonadota</taxon>
        <taxon>Alphaproteobacteria</taxon>
        <taxon>Hyphomicrobiales</taxon>
        <taxon>Rhizobiaceae</taxon>
        <taxon>Aliirhizobium</taxon>
    </lineage>
</organism>
<dbReference type="AlphaFoldDB" id="A0A5C4XFB9"/>
<comment type="caution">
    <text evidence="3">The sequence shown here is derived from an EMBL/GenBank/DDBJ whole genome shotgun (WGS) entry which is preliminary data.</text>
</comment>
<feature type="region of interest" description="Disordered" evidence="1">
    <location>
        <begin position="1"/>
        <end position="22"/>
    </location>
</feature>
<keyword evidence="4" id="KW-1185">Reference proteome</keyword>
<name>A0A5C4XFB9_9HYPH</name>
<dbReference type="Proteomes" id="UP000311605">
    <property type="component" value="Unassembled WGS sequence"/>
</dbReference>
<feature type="domain" description="BON" evidence="2">
    <location>
        <begin position="31"/>
        <end position="99"/>
    </location>
</feature>
<dbReference type="Gene3D" id="3.30.1340.30">
    <property type="match status" value="1"/>
</dbReference>
<dbReference type="Pfam" id="PF04972">
    <property type="entry name" value="BON"/>
    <property type="match status" value="1"/>
</dbReference>
<evidence type="ECO:0000259" key="2">
    <source>
        <dbReference type="PROSITE" id="PS50914"/>
    </source>
</evidence>
<evidence type="ECO:0000256" key="1">
    <source>
        <dbReference type="SAM" id="MobiDB-lite"/>
    </source>
</evidence>
<evidence type="ECO:0000313" key="4">
    <source>
        <dbReference type="Proteomes" id="UP000311605"/>
    </source>
</evidence>
<proteinExistence type="predicted"/>
<protein>
    <submittedName>
        <fullName evidence="3">BON domain-containing protein</fullName>
    </submittedName>
</protein>
<evidence type="ECO:0000313" key="3">
    <source>
        <dbReference type="EMBL" id="TNM62117.1"/>
    </source>
</evidence>
<dbReference type="OrthoDB" id="8370541at2"/>
<dbReference type="EMBL" id="VDMN01000004">
    <property type="protein sequence ID" value="TNM62117.1"/>
    <property type="molecule type" value="Genomic_DNA"/>
</dbReference>
<dbReference type="InterPro" id="IPR007055">
    <property type="entry name" value="BON_dom"/>
</dbReference>